<dbReference type="PANTHER" id="PTHR28190:SF1">
    <property type="entry name" value="NUCLEAR MIGRATION PROTEIN NUM1"/>
    <property type="match status" value="1"/>
</dbReference>
<dbReference type="GO" id="GO:0015631">
    <property type="term" value="F:tubulin binding"/>
    <property type="evidence" value="ECO:0007669"/>
    <property type="project" value="TreeGrafter"/>
</dbReference>
<dbReference type="GO" id="GO:0000226">
    <property type="term" value="P:microtubule cytoskeleton organization"/>
    <property type="evidence" value="ECO:0007669"/>
    <property type="project" value="TreeGrafter"/>
</dbReference>
<name>A0A367XQ14_9ASCO</name>
<dbReference type="Proteomes" id="UP000253472">
    <property type="component" value="Unassembled WGS sequence"/>
</dbReference>
<sequence>MSPKRSLLKRILGSPLRESNTQFHSPSSHDQEKFANFLPPIPKSGGDSLAAPAQPVLSKGTPPPQHVLGPESKGNDMNFVVGLSENLLTECRRLNAENTKYKNKLKSALDEIQNFKEEVFQLRDLTKGHDKTTRENSELSNQLNNLNQANDKLELSNQSLSKSLHDLKASTQSEILALSERIESLNDENDQLHLRLAGADTTTQTNIETSKDVSKNWPLMRVLMLTRTPLSLIRS</sequence>
<evidence type="ECO:0000313" key="4">
    <source>
        <dbReference type="Proteomes" id="UP000253472"/>
    </source>
</evidence>
<evidence type="ECO:0000256" key="2">
    <source>
        <dbReference type="SAM" id="MobiDB-lite"/>
    </source>
</evidence>
<evidence type="ECO:0008006" key="5">
    <source>
        <dbReference type="Google" id="ProtNLM"/>
    </source>
</evidence>
<reference evidence="3 4" key="1">
    <citation type="submission" date="2018-06" db="EMBL/GenBank/DDBJ databases">
        <title>Whole genome sequencing of Candida tropicalis (genome annotated by CSBL at Korea University).</title>
        <authorList>
            <person name="Ahn J."/>
        </authorList>
    </citation>
    <scope>NUCLEOTIDE SEQUENCE [LARGE SCALE GENOMIC DNA]</scope>
    <source>
        <strain evidence="3 4">ATCC 20962</strain>
    </source>
</reference>
<dbReference type="AlphaFoldDB" id="A0A367XQ14"/>
<dbReference type="EMBL" id="QLNQ01000029">
    <property type="protein sequence ID" value="RCK55713.1"/>
    <property type="molecule type" value="Genomic_DNA"/>
</dbReference>
<feature type="region of interest" description="Disordered" evidence="2">
    <location>
        <begin position="1"/>
        <end position="63"/>
    </location>
</feature>
<dbReference type="GO" id="GO:0005934">
    <property type="term" value="C:cellular bud tip"/>
    <property type="evidence" value="ECO:0007669"/>
    <property type="project" value="TreeGrafter"/>
</dbReference>
<comment type="caution">
    <text evidence="3">The sequence shown here is derived from an EMBL/GenBank/DDBJ whole genome shotgun (WGS) entry which is preliminary data.</text>
</comment>
<keyword evidence="1" id="KW-0175">Coiled coil</keyword>
<dbReference type="GO" id="GO:0005739">
    <property type="term" value="C:mitochondrion"/>
    <property type="evidence" value="ECO:0007669"/>
    <property type="project" value="TreeGrafter"/>
</dbReference>
<gene>
    <name evidence="3" type="ORF">Cantr_05707</name>
</gene>
<evidence type="ECO:0000313" key="3">
    <source>
        <dbReference type="EMBL" id="RCK55713.1"/>
    </source>
</evidence>
<feature type="coiled-coil region" evidence="1">
    <location>
        <begin position="84"/>
        <end position="195"/>
    </location>
</feature>
<proteinExistence type="predicted"/>
<dbReference type="PANTHER" id="PTHR28190">
    <property type="entry name" value="NUCLEAR MIGRATION PROTEIN NUM1"/>
    <property type="match status" value="1"/>
</dbReference>
<dbReference type="InterPro" id="IPR053005">
    <property type="entry name" value="Nuclear_Pos-Cytoskel_Interact"/>
</dbReference>
<organism evidence="3 4">
    <name type="scientific">Candida viswanathii</name>
    <dbReference type="NCBI Taxonomy" id="5486"/>
    <lineage>
        <taxon>Eukaryota</taxon>
        <taxon>Fungi</taxon>
        <taxon>Dikarya</taxon>
        <taxon>Ascomycota</taxon>
        <taxon>Saccharomycotina</taxon>
        <taxon>Pichiomycetes</taxon>
        <taxon>Debaryomycetaceae</taxon>
        <taxon>Candida/Lodderomyces clade</taxon>
        <taxon>Candida</taxon>
    </lineage>
</organism>
<evidence type="ECO:0000256" key="1">
    <source>
        <dbReference type="SAM" id="Coils"/>
    </source>
</evidence>
<accession>A0A367XQ14</accession>
<dbReference type="GO" id="GO:0005938">
    <property type="term" value="C:cell cortex"/>
    <property type="evidence" value="ECO:0007669"/>
    <property type="project" value="TreeGrafter"/>
</dbReference>
<feature type="compositionally biased region" description="Polar residues" evidence="2">
    <location>
        <begin position="17"/>
        <end position="26"/>
    </location>
</feature>
<keyword evidence="4" id="KW-1185">Reference proteome</keyword>
<dbReference type="OrthoDB" id="2149224at2759"/>
<protein>
    <recommendedName>
        <fullName evidence="5">Autophagy-related protein 16 domain-containing protein</fullName>
    </recommendedName>
</protein>